<keyword evidence="9" id="KW-0718">Serine biosynthesis</keyword>
<dbReference type="FunFam" id="3.40.640.10:FF:000010">
    <property type="entry name" value="Phosphoserine aminotransferase"/>
    <property type="match status" value="1"/>
</dbReference>
<evidence type="ECO:0000256" key="6">
    <source>
        <dbReference type="ARBA" id="ARBA00022605"/>
    </source>
</evidence>
<dbReference type="PIRSF" id="PIRSF000525">
    <property type="entry name" value="SerC"/>
    <property type="match status" value="1"/>
</dbReference>
<comment type="catalytic activity">
    <reaction evidence="10">
        <text>O-phospho-L-serine + 2-oxoglutarate = 3-phosphooxypyruvate + L-glutamate</text>
        <dbReference type="Rhea" id="RHEA:14329"/>
        <dbReference type="ChEBI" id="CHEBI:16810"/>
        <dbReference type="ChEBI" id="CHEBI:18110"/>
        <dbReference type="ChEBI" id="CHEBI:29985"/>
        <dbReference type="ChEBI" id="CHEBI:57524"/>
        <dbReference type="EC" id="2.6.1.52"/>
    </reaction>
</comment>
<feature type="domain" description="Aminotransferase class V" evidence="12">
    <location>
        <begin position="26"/>
        <end position="342"/>
    </location>
</feature>
<gene>
    <name evidence="13" type="ORF">C0Q70_03133</name>
</gene>
<dbReference type="UniPathway" id="UPA00244">
    <property type="reaction ID" value="UER00311"/>
</dbReference>
<protein>
    <recommendedName>
        <fullName evidence="4">phosphoserine transaminase</fullName>
        <ecNumber evidence="4">2.6.1.52</ecNumber>
    </recommendedName>
</protein>
<dbReference type="GO" id="GO:0030170">
    <property type="term" value="F:pyridoxal phosphate binding"/>
    <property type="evidence" value="ECO:0007669"/>
    <property type="project" value="TreeGrafter"/>
</dbReference>
<keyword evidence="5" id="KW-0032">Aminotransferase</keyword>
<dbReference type="InterPro" id="IPR015421">
    <property type="entry name" value="PyrdxlP-dep_Trfase_major"/>
</dbReference>
<dbReference type="GO" id="GO:0006564">
    <property type="term" value="P:L-serine biosynthetic process"/>
    <property type="evidence" value="ECO:0007669"/>
    <property type="project" value="UniProtKB-KW"/>
</dbReference>
<keyword evidence="8" id="KW-0663">Pyridoxal phosphate</keyword>
<evidence type="ECO:0000256" key="3">
    <source>
        <dbReference type="ARBA" id="ARBA00006904"/>
    </source>
</evidence>
<dbReference type="PROSITE" id="PS00595">
    <property type="entry name" value="AA_TRANSFER_CLASS_5"/>
    <property type="match status" value="1"/>
</dbReference>
<organism evidence="13 14">
    <name type="scientific">Pomacea canaliculata</name>
    <name type="common">Golden apple snail</name>
    <dbReference type="NCBI Taxonomy" id="400727"/>
    <lineage>
        <taxon>Eukaryota</taxon>
        <taxon>Metazoa</taxon>
        <taxon>Spiralia</taxon>
        <taxon>Lophotrochozoa</taxon>
        <taxon>Mollusca</taxon>
        <taxon>Gastropoda</taxon>
        <taxon>Caenogastropoda</taxon>
        <taxon>Architaenioglossa</taxon>
        <taxon>Ampullarioidea</taxon>
        <taxon>Ampullariidae</taxon>
        <taxon>Pomacea</taxon>
    </lineage>
</organism>
<evidence type="ECO:0000259" key="12">
    <source>
        <dbReference type="Pfam" id="PF00266"/>
    </source>
</evidence>
<dbReference type="EC" id="2.6.1.52" evidence="4"/>
<keyword evidence="7" id="KW-0808">Transferase</keyword>
<proteinExistence type="inferred from homology"/>
<dbReference type="EMBL" id="PZQS01000002">
    <property type="protein sequence ID" value="PVD36158.1"/>
    <property type="molecule type" value="Genomic_DNA"/>
</dbReference>
<name>A0A2T7PRW2_POMCA</name>
<dbReference type="InterPro" id="IPR022278">
    <property type="entry name" value="Pser_aminoTfrase"/>
</dbReference>
<comment type="pathway">
    <text evidence="2">Amino-acid biosynthesis; L-serine biosynthesis; L-serine from 3-phospho-D-glycerate: step 2/3.</text>
</comment>
<comment type="similarity">
    <text evidence="3">Belongs to the class-V pyridoxal-phosphate-dependent aminotransferase family. SerC subfamily.</text>
</comment>
<comment type="cofactor">
    <cofactor evidence="1 11">
        <name>pyridoxal 5'-phosphate</name>
        <dbReference type="ChEBI" id="CHEBI:597326"/>
    </cofactor>
</comment>
<evidence type="ECO:0000256" key="11">
    <source>
        <dbReference type="RuleBase" id="RU004504"/>
    </source>
</evidence>
<comment type="caution">
    <text evidence="13">The sequence shown here is derived from an EMBL/GenBank/DDBJ whole genome shotgun (WGS) entry which is preliminary data.</text>
</comment>
<sequence>MMSQPNIASVVADDRLIERSKYYCKSEVLAQAQKEMVNYKSTGVSVMELSHRSSDFTKILTGAENNLRKLLNIPNNYKVIFLQGGGTGQFSALPLNLLALKPSMSADYVVTGSWSAKAAQEAAKYGKVNLVLPKTKKYTDIPDPSTWTLNPEASYLYYCANETIHGVEFQHIPEFCGVPLIADMSSNILTRDIDVSKFGAIFAGAQKNIGCAGVTLVIIREDLIGKALPICPIIFDFQVQVGNNSLYNTPPTYSIYIMGLVFEWILEQGGVAKMEEWAIKKSSAVYDVIDSSNGFYVCPLDKGCRSRMNIPFRIGSAQGDEALEKKFIQEAENAKLISLKGHRNVKRSVS</sequence>
<dbReference type="PANTHER" id="PTHR43247:SF1">
    <property type="entry name" value="PHOSPHOSERINE AMINOTRANSFERASE"/>
    <property type="match status" value="1"/>
</dbReference>
<evidence type="ECO:0000256" key="5">
    <source>
        <dbReference type="ARBA" id="ARBA00022576"/>
    </source>
</evidence>
<dbReference type="UniPathway" id="UPA00135">
    <property type="reaction ID" value="UER00197"/>
</dbReference>
<accession>A0A2T7PRW2</accession>
<evidence type="ECO:0000256" key="10">
    <source>
        <dbReference type="ARBA" id="ARBA00049007"/>
    </source>
</evidence>
<dbReference type="Proteomes" id="UP000245119">
    <property type="component" value="Linkage Group LG2"/>
</dbReference>
<evidence type="ECO:0000256" key="8">
    <source>
        <dbReference type="ARBA" id="ARBA00022898"/>
    </source>
</evidence>
<dbReference type="GO" id="GO:0004648">
    <property type="term" value="F:O-phospho-L-serine:2-oxoglutarate aminotransferase activity"/>
    <property type="evidence" value="ECO:0007669"/>
    <property type="project" value="UniProtKB-EC"/>
</dbReference>
<dbReference type="SUPFAM" id="SSF53383">
    <property type="entry name" value="PLP-dependent transferases"/>
    <property type="match status" value="1"/>
</dbReference>
<evidence type="ECO:0000313" key="14">
    <source>
        <dbReference type="Proteomes" id="UP000245119"/>
    </source>
</evidence>
<dbReference type="Pfam" id="PF00266">
    <property type="entry name" value="Aminotran_5"/>
    <property type="match status" value="1"/>
</dbReference>
<dbReference type="AlphaFoldDB" id="A0A2T7PRW2"/>
<dbReference type="NCBIfam" id="NF003764">
    <property type="entry name" value="PRK05355.1"/>
    <property type="match status" value="1"/>
</dbReference>
<evidence type="ECO:0000256" key="4">
    <source>
        <dbReference type="ARBA" id="ARBA00013030"/>
    </source>
</evidence>
<keyword evidence="14" id="KW-1185">Reference proteome</keyword>
<dbReference type="Gene3D" id="3.90.1150.10">
    <property type="entry name" value="Aspartate Aminotransferase, domain 1"/>
    <property type="match status" value="1"/>
</dbReference>
<evidence type="ECO:0000256" key="1">
    <source>
        <dbReference type="ARBA" id="ARBA00001933"/>
    </source>
</evidence>
<dbReference type="InterPro" id="IPR000192">
    <property type="entry name" value="Aminotrans_V_dom"/>
</dbReference>
<dbReference type="InterPro" id="IPR020578">
    <property type="entry name" value="Aminotrans_V_PyrdxlP_BS"/>
</dbReference>
<dbReference type="STRING" id="400727.A0A2T7PRW2"/>
<dbReference type="GO" id="GO:0005737">
    <property type="term" value="C:cytoplasm"/>
    <property type="evidence" value="ECO:0007669"/>
    <property type="project" value="TreeGrafter"/>
</dbReference>
<dbReference type="Gene3D" id="3.40.640.10">
    <property type="entry name" value="Type I PLP-dependent aspartate aminotransferase-like (Major domain)"/>
    <property type="match status" value="1"/>
</dbReference>
<evidence type="ECO:0000256" key="9">
    <source>
        <dbReference type="ARBA" id="ARBA00023299"/>
    </source>
</evidence>
<evidence type="ECO:0000313" key="13">
    <source>
        <dbReference type="EMBL" id="PVD36158.1"/>
    </source>
</evidence>
<dbReference type="PANTHER" id="PTHR43247">
    <property type="entry name" value="PHOSPHOSERINE AMINOTRANSFERASE"/>
    <property type="match status" value="1"/>
</dbReference>
<reference evidence="13 14" key="1">
    <citation type="submission" date="2018-04" db="EMBL/GenBank/DDBJ databases">
        <title>The genome of golden apple snail Pomacea canaliculata provides insight into stress tolerance and invasive adaptation.</title>
        <authorList>
            <person name="Liu C."/>
            <person name="Liu B."/>
            <person name="Ren Y."/>
            <person name="Zhang Y."/>
            <person name="Wang H."/>
            <person name="Li S."/>
            <person name="Jiang F."/>
            <person name="Yin L."/>
            <person name="Zhang G."/>
            <person name="Qian W."/>
            <person name="Fan W."/>
        </authorList>
    </citation>
    <scope>NUCLEOTIDE SEQUENCE [LARGE SCALE GENOMIC DNA]</scope>
    <source>
        <strain evidence="13">SZHN2017</strain>
        <tissue evidence="13">Muscle</tissue>
    </source>
</reference>
<dbReference type="HAMAP" id="MF_00160">
    <property type="entry name" value="SerC_aminotrans_5"/>
    <property type="match status" value="1"/>
</dbReference>
<dbReference type="InterPro" id="IPR015422">
    <property type="entry name" value="PyrdxlP-dep_Trfase_small"/>
</dbReference>
<evidence type="ECO:0000256" key="7">
    <source>
        <dbReference type="ARBA" id="ARBA00022679"/>
    </source>
</evidence>
<evidence type="ECO:0000256" key="2">
    <source>
        <dbReference type="ARBA" id="ARBA00005099"/>
    </source>
</evidence>
<dbReference type="OrthoDB" id="1703350at2759"/>
<keyword evidence="6" id="KW-0028">Amino-acid biosynthesis</keyword>
<dbReference type="InterPro" id="IPR015424">
    <property type="entry name" value="PyrdxlP-dep_Trfase"/>
</dbReference>